<proteinExistence type="predicted"/>
<organism evidence="2 3">
    <name type="scientific">Ideonella margarita</name>
    <dbReference type="NCBI Taxonomy" id="2984191"/>
    <lineage>
        <taxon>Bacteria</taxon>
        <taxon>Pseudomonadati</taxon>
        <taxon>Pseudomonadota</taxon>
        <taxon>Betaproteobacteria</taxon>
        <taxon>Burkholderiales</taxon>
        <taxon>Sphaerotilaceae</taxon>
        <taxon>Ideonella</taxon>
    </lineage>
</organism>
<protein>
    <submittedName>
        <fullName evidence="2">DUF481 domain-containing protein</fullName>
    </submittedName>
</protein>
<comment type="caution">
    <text evidence="2">The sequence shown here is derived from an EMBL/GenBank/DDBJ whole genome shotgun (WGS) entry which is preliminary data.</text>
</comment>
<evidence type="ECO:0000313" key="3">
    <source>
        <dbReference type="Proteomes" id="UP001379945"/>
    </source>
</evidence>
<dbReference type="EMBL" id="JBBUTI010000006">
    <property type="protein sequence ID" value="MEK8046723.1"/>
    <property type="molecule type" value="Genomic_DNA"/>
</dbReference>
<dbReference type="RefSeq" id="WP_341399020.1">
    <property type="nucleotide sequence ID" value="NZ_JBBUTI010000006.1"/>
</dbReference>
<dbReference type="Pfam" id="PF04338">
    <property type="entry name" value="DUF481"/>
    <property type="match status" value="1"/>
</dbReference>
<feature type="region of interest" description="Disordered" evidence="1">
    <location>
        <begin position="1"/>
        <end position="24"/>
    </location>
</feature>
<evidence type="ECO:0000313" key="2">
    <source>
        <dbReference type="EMBL" id="MEK8046723.1"/>
    </source>
</evidence>
<keyword evidence="3" id="KW-1185">Reference proteome</keyword>
<name>A0ABU9C4C2_9BURK</name>
<dbReference type="Proteomes" id="UP001379945">
    <property type="component" value="Unassembled WGS sequence"/>
</dbReference>
<gene>
    <name evidence="2" type="ORF">AACH00_10220</name>
</gene>
<sequence>MLSGPAIAAPLDTATTTATTTTPGQATMAANSWGTWSGDMSFGLSFNSSSSLSRRTTADAELLLTRPDSDISFDLAFDRETVKVPGQQAELDRDKYDVNVKYRHTLWDADTFVYLSPRLRHNVYGYYVRTSALRAGLGHRWQTGRDLNLTLEGGTGYRHARLYNDGTANEVLFTVAGRARWQVSPGVQLRLSVVHEQSRQERYRTVDISLRSRLTDHVGLQVKASHSRGFPFSSIEPDGETELDVGVSYEF</sequence>
<dbReference type="SUPFAM" id="SSF56935">
    <property type="entry name" value="Porins"/>
    <property type="match status" value="1"/>
</dbReference>
<reference evidence="2 3" key="1">
    <citation type="submission" date="2024-04" db="EMBL/GenBank/DDBJ databases">
        <title>Novel species of the genus Ideonella isolated from streams.</title>
        <authorList>
            <person name="Lu H."/>
        </authorList>
    </citation>
    <scope>NUCLEOTIDE SEQUENCE [LARGE SCALE GENOMIC DNA]</scope>
    <source>
        <strain evidence="2 3">LYT19W</strain>
    </source>
</reference>
<dbReference type="InterPro" id="IPR007433">
    <property type="entry name" value="DUF481"/>
</dbReference>
<evidence type="ECO:0000256" key="1">
    <source>
        <dbReference type="SAM" id="MobiDB-lite"/>
    </source>
</evidence>
<accession>A0ABU9C4C2</accession>